<dbReference type="EMBL" id="BAABBX010000012">
    <property type="protein sequence ID" value="GAA4188528.1"/>
    <property type="molecule type" value="Genomic_DNA"/>
</dbReference>
<dbReference type="Proteomes" id="UP001500213">
    <property type="component" value="Unassembled WGS sequence"/>
</dbReference>
<dbReference type="Pfam" id="PF19952">
    <property type="entry name" value="DUF6414"/>
    <property type="match status" value="1"/>
</dbReference>
<evidence type="ECO:0000313" key="2">
    <source>
        <dbReference type="Proteomes" id="UP001500213"/>
    </source>
</evidence>
<protein>
    <submittedName>
        <fullName evidence="1">Uncharacterized protein</fullName>
    </submittedName>
</protein>
<accession>A0ABP8ARM8</accession>
<dbReference type="InterPro" id="IPR045633">
    <property type="entry name" value="DUF6414"/>
</dbReference>
<proteinExistence type="predicted"/>
<gene>
    <name evidence="1" type="ORF">GCM10022288_14990</name>
</gene>
<reference evidence="2" key="1">
    <citation type="journal article" date="2019" name="Int. J. Syst. Evol. Microbiol.">
        <title>The Global Catalogue of Microorganisms (GCM) 10K type strain sequencing project: providing services to taxonomists for standard genome sequencing and annotation.</title>
        <authorList>
            <consortium name="The Broad Institute Genomics Platform"/>
            <consortium name="The Broad Institute Genome Sequencing Center for Infectious Disease"/>
            <person name="Wu L."/>
            <person name="Ma J."/>
        </authorList>
    </citation>
    <scope>NUCLEOTIDE SEQUENCE [LARGE SCALE GENOMIC DNA]</scope>
    <source>
        <strain evidence="2">JCM 17593</strain>
    </source>
</reference>
<evidence type="ECO:0000313" key="1">
    <source>
        <dbReference type="EMBL" id="GAA4188528.1"/>
    </source>
</evidence>
<keyword evidence="2" id="KW-1185">Reference proteome</keyword>
<name>A0ABP8ARM8_9MICO</name>
<organism evidence="1 2">
    <name type="scientific">Gryllotalpicola kribbensis</name>
    <dbReference type="NCBI Taxonomy" id="993084"/>
    <lineage>
        <taxon>Bacteria</taxon>
        <taxon>Bacillati</taxon>
        <taxon>Actinomycetota</taxon>
        <taxon>Actinomycetes</taxon>
        <taxon>Micrococcales</taxon>
        <taxon>Microbacteriaceae</taxon>
        <taxon>Gryllotalpicola</taxon>
    </lineage>
</organism>
<comment type="caution">
    <text evidence="1">The sequence shown here is derived from an EMBL/GenBank/DDBJ whole genome shotgun (WGS) entry which is preliminary data.</text>
</comment>
<sequence length="426" mass="47776">MRRLTNWWNRQRRARALRKIDRLRRFTDPLGNIRQFLYLDSIALRSLYISRYGPEDARMTITRSQTRDAEINGGFDYSIPALGSATAGAKLRSSTSQSIQVERVASEQSLFRDFLDRERAFGKGSLLWQGAPDEHGVFTHAERPLQRGDLIEVRIRLEADRAFRFGSFASTTGSLAEGTSMFSFPGARQFVEVGDLLRQLLIEQAPIDSELVDWGWDAKQKLITRASEATEPLRLVALTQVDNYWIDVRRALFDRAECTALVRVSQDVPTTGWTPVKLFDAVRDLPGLESMSAAIDMITAGFDPVANQTSAIQPQLYDALRRYAAAISSPERAVELDEQISLIATAMAPMLPSASSVVQAFNEVDQLFDTENVPSPDPDVRAEGRDQALAEAQLDQNGNSRQVRVVPTRTEKQYLVGERDCRFNGV</sequence>